<sequence length="750" mass="83593">MGTKILPIILCGGSGTRLWPLSRTYAPKQLQSLTNEKSLLANTVLRLQSGPDCLAPVLICGRSYVDEIENQLEHEGAVVSTLITEPKGRDTAAAAAIAAHWGAKFQATHPTDDVILLLLPSDHHISNIAAFHAAIGDAAKAAMCGYISTIGITPHAPETGFGYINRAAEPIAGLASYPVIQFVEKPDKVSAHGYLRSGDYLWNAGMFAFRPNVFLDELLNQSPEIARRAESAFRDADLSERPGRCSRLNLKSTSFLKIPSLSVDYAVMEKTKKACVLPAEFGWNDVGSWAAAHEIAETDEKGNALVGDVIAMDSRNSFIKSHNKLIAAVDVDDLIVVDTQNAILVCPKTSSQKVKNLHAQLSAMNHPSAYHSGVGTRAHRKVVEEKVRSWLFDTALPFWGETGIDRINGGSYEAVDFFGKPLEDLNKRTLVQARQTYVFAHSFVLGHRQSKESMAEPLEFLIRYGQQSPGRFAHKLTPEGQVFDSKFDTYDHAFILFALAWAYQVTGEPSLLKTAEDTMEFILTDLRHPHGGFREDLSSTNGLRRANPHMHLFEAALAWMELHEHERMSELAKELYDLFHTKFWKSGLLREFFLDDLSLPTQTDDPVRLAIEPGHFYEWAYLLNEYEKLTGRTSLAPAVLEAFADRYGHDRTNGLVVDHTKINGEHFTPTSSRLWPQTEFVRLKISHNDPREEAEALSAIETFMSKFFTFNGSMPGYWRDKVSSNGVNLVDRSPASSFYHILGCFEPILK</sequence>
<comment type="caution">
    <text evidence="5">The sequence shown here is derived from an EMBL/GenBank/DDBJ whole genome shotgun (WGS) entry which is preliminary data.</text>
</comment>
<evidence type="ECO:0000259" key="3">
    <source>
        <dbReference type="Pfam" id="PF00483"/>
    </source>
</evidence>
<dbReference type="InterPro" id="IPR005835">
    <property type="entry name" value="NTP_transferase_dom"/>
</dbReference>
<keyword evidence="6" id="KW-1185">Reference proteome</keyword>
<evidence type="ECO:0000256" key="1">
    <source>
        <dbReference type="ARBA" id="ARBA00008558"/>
    </source>
</evidence>
<dbReference type="Proteomes" id="UP001596303">
    <property type="component" value="Unassembled WGS sequence"/>
</dbReference>
<dbReference type="InterPro" id="IPR054566">
    <property type="entry name" value="ManC/GMP-like_b-helix"/>
</dbReference>
<dbReference type="SUPFAM" id="SSF48208">
    <property type="entry name" value="Six-hairpin glycosidases"/>
    <property type="match status" value="1"/>
</dbReference>
<dbReference type="InterPro" id="IPR029044">
    <property type="entry name" value="Nucleotide-diphossugar_trans"/>
</dbReference>
<proteinExistence type="inferred from homology"/>
<dbReference type="InterPro" id="IPR012341">
    <property type="entry name" value="6hp_glycosidase-like_sf"/>
</dbReference>
<dbReference type="SUPFAM" id="SSF53448">
    <property type="entry name" value="Nucleotide-diphospho-sugar transferases"/>
    <property type="match status" value="1"/>
</dbReference>
<protein>
    <submittedName>
        <fullName evidence="5">AGE family epimerase/isomerase</fullName>
    </submittedName>
</protein>
<comment type="similarity">
    <text evidence="1">Belongs to the N-acylglucosamine 2-epimerase family.</text>
</comment>
<dbReference type="Pfam" id="PF00483">
    <property type="entry name" value="NTP_transferase"/>
    <property type="match status" value="1"/>
</dbReference>
<dbReference type="PANTHER" id="PTHR46390:SF1">
    <property type="entry name" value="MANNOSE-1-PHOSPHATE GUANYLYLTRANSFERASE"/>
    <property type="match status" value="1"/>
</dbReference>
<name>A0ABW1SDR3_9PROT</name>
<dbReference type="Pfam" id="PF07221">
    <property type="entry name" value="GlcNAc_2-epim"/>
    <property type="match status" value="1"/>
</dbReference>
<evidence type="ECO:0000256" key="2">
    <source>
        <dbReference type="ARBA" id="ARBA00023235"/>
    </source>
</evidence>
<dbReference type="Pfam" id="PF22640">
    <property type="entry name" value="ManC_GMP_beta-helix"/>
    <property type="match status" value="1"/>
</dbReference>
<dbReference type="InterPro" id="IPR049577">
    <property type="entry name" value="GMPP_N"/>
</dbReference>
<accession>A0ABW1SDR3</accession>
<evidence type="ECO:0000313" key="5">
    <source>
        <dbReference type="EMBL" id="MFC6199708.1"/>
    </source>
</evidence>
<gene>
    <name evidence="5" type="ORF">ACFQDM_16635</name>
</gene>
<organism evidence="5 6">
    <name type="scientific">Ponticaulis profundi</name>
    <dbReference type="NCBI Taxonomy" id="2665222"/>
    <lineage>
        <taxon>Bacteria</taxon>
        <taxon>Pseudomonadati</taxon>
        <taxon>Pseudomonadota</taxon>
        <taxon>Alphaproteobacteria</taxon>
        <taxon>Hyphomonadales</taxon>
        <taxon>Hyphomonadaceae</taxon>
        <taxon>Ponticaulis</taxon>
    </lineage>
</organism>
<dbReference type="RefSeq" id="WP_377381043.1">
    <property type="nucleotide sequence ID" value="NZ_JBHSSW010000066.1"/>
</dbReference>
<reference evidence="6" key="1">
    <citation type="journal article" date="2019" name="Int. J. Syst. Evol. Microbiol.">
        <title>The Global Catalogue of Microorganisms (GCM) 10K type strain sequencing project: providing services to taxonomists for standard genome sequencing and annotation.</title>
        <authorList>
            <consortium name="The Broad Institute Genomics Platform"/>
            <consortium name="The Broad Institute Genome Sequencing Center for Infectious Disease"/>
            <person name="Wu L."/>
            <person name="Ma J."/>
        </authorList>
    </citation>
    <scope>NUCLEOTIDE SEQUENCE [LARGE SCALE GENOMIC DNA]</scope>
    <source>
        <strain evidence="6">CGMCC-1.15741</strain>
    </source>
</reference>
<keyword evidence="2" id="KW-0413">Isomerase</keyword>
<dbReference type="PANTHER" id="PTHR46390">
    <property type="entry name" value="MANNOSE-1-PHOSPHATE GUANYLYLTRANSFERASE"/>
    <property type="match status" value="1"/>
</dbReference>
<feature type="domain" description="Nucleotidyl transferase" evidence="3">
    <location>
        <begin position="7"/>
        <end position="301"/>
    </location>
</feature>
<dbReference type="InterPro" id="IPR051161">
    <property type="entry name" value="Mannose-6P_isomerase_type2"/>
</dbReference>
<dbReference type="CDD" id="cd02509">
    <property type="entry name" value="GDP-M1P_Guanylyltransferase"/>
    <property type="match status" value="1"/>
</dbReference>
<dbReference type="EMBL" id="JBHSSW010000066">
    <property type="protein sequence ID" value="MFC6199708.1"/>
    <property type="molecule type" value="Genomic_DNA"/>
</dbReference>
<dbReference type="Gene3D" id="3.90.550.10">
    <property type="entry name" value="Spore Coat Polysaccharide Biosynthesis Protein SpsA, Chain A"/>
    <property type="match status" value="1"/>
</dbReference>
<dbReference type="InterPro" id="IPR010819">
    <property type="entry name" value="AGE/CE"/>
</dbReference>
<feature type="domain" description="MannoseP isomerase/GMP-like beta-helix" evidence="4">
    <location>
        <begin position="307"/>
        <end position="360"/>
    </location>
</feature>
<dbReference type="InterPro" id="IPR008928">
    <property type="entry name" value="6-hairpin_glycosidase_sf"/>
</dbReference>
<evidence type="ECO:0000313" key="6">
    <source>
        <dbReference type="Proteomes" id="UP001596303"/>
    </source>
</evidence>
<evidence type="ECO:0000259" key="4">
    <source>
        <dbReference type="Pfam" id="PF22640"/>
    </source>
</evidence>
<dbReference type="SUPFAM" id="SSF159283">
    <property type="entry name" value="Guanosine diphospho-D-mannose pyrophosphorylase/mannose-6-phosphate isomerase linker domain"/>
    <property type="match status" value="1"/>
</dbReference>
<dbReference type="Gene3D" id="1.50.10.10">
    <property type="match status" value="1"/>
</dbReference>